<dbReference type="SUPFAM" id="SSF51905">
    <property type="entry name" value="FAD/NAD(P)-binding domain"/>
    <property type="match status" value="1"/>
</dbReference>
<dbReference type="InterPro" id="IPR036188">
    <property type="entry name" value="FAD/NAD-bd_sf"/>
</dbReference>
<dbReference type="AlphaFoldDB" id="D3Q6D5"/>
<dbReference type="NCBIfam" id="NF004834">
    <property type="entry name" value="PRK06185.1-3"/>
    <property type="match status" value="1"/>
</dbReference>
<protein>
    <submittedName>
        <fullName evidence="3">Monooxygenase FAD-binding protein</fullName>
    </submittedName>
</protein>
<reference evidence="3 4" key="1">
    <citation type="journal article" date="2009" name="Stand. Genomic Sci.">
        <title>Complete genome sequence of Stackebrandtia nassauensis type strain (LLR-40K-21).</title>
        <authorList>
            <person name="Munk C."/>
            <person name="Lapidus A."/>
            <person name="Copeland A."/>
            <person name="Jando M."/>
            <person name="Mayilraj S."/>
            <person name="Glavina Del Rio T."/>
            <person name="Nolan M."/>
            <person name="Chen F."/>
            <person name="Lucas S."/>
            <person name="Tice H."/>
            <person name="Cheng J.F."/>
            <person name="Han C."/>
            <person name="Detter J.C."/>
            <person name="Bruce D."/>
            <person name="Goodwin L."/>
            <person name="Chain P."/>
            <person name="Pitluck S."/>
            <person name="Goker M."/>
            <person name="Ovchinikova G."/>
            <person name="Pati A."/>
            <person name="Ivanova N."/>
            <person name="Mavromatis K."/>
            <person name="Chen A."/>
            <person name="Palaniappan K."/>
            <person name="Land M."/>
            <person name="Hauser L."/>
            <person name="Chang Y.J."/>
            <person name="Jeffries C.D."/>
            <person name="Bristow J."/>
            <person name="Eisen J.A."/>
            <person name="Markowitz V."/>
            <person name="Hugenholtz P."/>
            <person name="Kyrpides N.C."/>
            <person name="Klenk H.P."/>
        </authorList>
    </citation>
    <scope>NUCLEOTIDE SEQUENCE [LARGE SCALE GENOMIC DNA]</scope>
    <source>
        <strain evidence="4">DSM 44728 / CIP 108903 / NRRL B-16338 / NBRC 102104 / LLR-40K-21</strain>
    </source>
</reference>
<organism evidence="3 4">
    <name type="scientific">Stackebrandtia nassauensis (strain DSM 44728 / CIP 108903 / NRRL B-16338 / NBRC 102104 / LLR-40K-21)</name>
    <dbReference type="NCBI Taxonomy" id="446470"/>
    <lineage>
        <taxon>Bacteria</taxon>
        <taxon>Bacillati</taxon>
        <taxon>Actinomycetota</taxon>
        <taxon>Actinomycetes</taxon>
        <taxon>Glycomycetales</taxon>
        <taxon>Glycomycetaceae</taxon>
        <taxon>Stackebrandtia</taxon>
    </lineage>
</organism>
<accession>D3Q6D5</accession>
<evidence type="ECO:0000259" key="2">
    <source>
        <dbReference type="Pfam" id="PF01494"/>
    </source>
</evidence>
<dbReference type="OrthoDB" id="9791689at2"/>
<dbReference type="PANTHER" id="PTHR43476:SF5">
    <property type="entry name" value="FAD-DEPENDENT MONOOXYGENASE"/>
    <property type="match status" value="1"/>
</dbReference>
<evidence type="ECO:0000313" key="3">
    <source>
        <dbReference type="EMBL" id="ADD42310.1"/>
    </source>
</evidence>
<dbReference type="PANTHER" id="PTHR43476">
    <property type="entry name" value="3-(3-HYDROXY-PHENYL)PROPIONATE/3-HYDROXYCINNAMIC ACID HYDROXYLASE"/>
    <property type="match status" value="1"/>
</dbReference>
<keyword evidence="3" id="KW-0503">Monooxygenase</keyword>
<dbReference type="GO" id="GO:0004497">
    <property type="term" value="F:monooxygenase activity"/>
    <property type="evidence" value="ECO:0007669"/>
    <property type="project" value="UniProtKB-KW"/>
</dbReference>
<feature type="domain" description="FAD-binding" evidence="2">
    <location>
        <begin position="4"/>
        <end position="332"/>
    </location>
</feature>
<name>D3Q6D5_STANL</name>
<dbReference type="GO" id="GO:0071949">
    <property type="term" value="F:FAD binding"/>
    <property type="evidence" value="ECO:0007669"/>
    <property type="project" value="InterPro"/>
</dbReference>
<dbReference type="InterPro" id="IPR002938">
    <property type="entry name" value="FAD-bd"/>
</dbReference>
<dbReference type="Pfam" id="PF01494">
    <property type="entry name" value="FAD_binding_3"/>
    <property type="match status" value="1"/>
</dbReference>
<gene>
    <name evidence="3" type="ordered locus">Snas_2633</name>
</gene>
<dbReference type="RefSeq" id="WP_013017881.1">
    <property type="nucleotide sequence ID" value="NC_013947.1"/>
</dbReference>
<evidence type="ECO:0000256" key="1">
    <source>
        <dbReference type="ARBA" id="ARBA00023002"/>
    </source>
</evidence>
<evidence type="ECO:0000313" key="4">
    <source>
        <dbReference type="Proteomes" id="UP000000844"/>
    </source>
</evidence>
<dbReference type="EMBL" id="CP001778">
    <property type="protein sequence ID" value="ADD42310.1"/>
    <property type="molecule type" value="Genomic_DNA"/>
</dbReference>
<keyword evidence="4" id="KW-1185">Reference proteome</keyword>
<keyword evidence="1" id="KW-0560">Oxidoreductase</keyword>
<dbReference type="NCBIfam" id="NF004833">
    <property type="entry name" value="PRK06185.1-1"/>
    <property type="match status" value="1"/>
</dbReference>
<sequence length="415" mass="45438">MESTTCCIAGGGPAGMVLGLLLARAGVEVTVLEKHADFLRDFRGDTVHPTTLELLDDLGLGERFAAIPHSRLTEVVVPVAGSLQRIGNLRHLPGRYQYIAMVPQWDLLNLLAEAGAEEPTFTLRLNTEATDLLREGGRVTGVRYRTRDGDEGSIAASLTIACDGRHSALRAAAGLPKSEWPVPFDVWWFRIPRKPDEPAALVPVIGERHPFLLINRGEYWQVAAIIPKGADSRLRREPVSRLLTPVAAVVPWLADRVDSVRSWDEVKLLDVRLDRLRRWHLDGLLCLGDAAHAMSPVGGVGINLAVQDAVAAARLLAASLRRGMVRPADLARVRRRRLPATVLVQTMQRFLHEKALGPALAGRFDVAGAGRLPLPMRLVRGFPWLQRIPAYLVARGFRPERAPAFARRAGPASGS</sequence>
<dbReference type="InterPro" id="IPR050631">
    <property type="entry name" value="PheA/TfdB_FAD_monoxygenase"/>
</dbReference>
<dbReference type="PRINTS" id="PR00420">
    <property type="entry name" value="RNGMNOXGNASE"/>
</dbReference>
<dbReference type="HOGENOM" id="CLU_033626_0_0_11"/>
<dbReference type="KEGG" id="sna:Snas_2633"/>
<dbReference type="Proteomes" id="UP000000844">
    <property type="component" value="Chromosome"/>
</dbReference>
<dbReference type="Gene3D" id="3.50.50.60">
    <property type="entry name" value="FAD/NAD(P)-binding domain"/>
    <property type="match status" value="2"/>
</dbReference>
<proteinExistence type="predicted"/>
<dbReference type="eggNOG" id="COG0654">
    <property type="taxonomic scope" value="Bacteria"/>
</dbReference>
<dbReference type="STRING" id="446470.Snas_2633"/>